<protein>
    <submittedName>
        <fullName evidence="1">Short-chain dehydrogenase/reductase SDR</fullName>
    </submittedName>
</protein>
<dbReference type="PANTHER" id="PTHR45458:SF1">
    <property type="entry name" value="SHORT CHAIN DEHYDROGENASE"/>
    <property type="match status" value="1"/>
</dbReference>
<dbReference type="PRINTS" id="PR00081">
    <property type="entry name" value="GDHRDH"/>
</dbReference>
<keyword evidence="2" id="KW-1185">Reference proteome</keyword>
<gene>
    <name evidence="1" type="ordered locus">Acry_1568</name>
</gene>
<dbReference type="RefSeq" id="WP_011942340.1">
    <property type="nucleotide sequence ID" value="NC_009484.1"/>
</dbReference>
<dbReference type="GO" id="GO:0016616">
    <property type="term" value="F:oxidoreductase activity, acting on the CH-OH group of donors, NAD or NADP as acceptor"/>
    <property type="evidence" value="ECO:0007669"/>
    <property type="project" value="TreeGrafter"/>
</dbReference>
<dbReference type="InterPro" id="IPR036291">
    <property type="entry name" value="NAD(P)-bd_dom_sf"/>
</dbReference>
<dbReference type="Proteomes" id="UP000000245">
    <property type="component" value="Chromosome"/>
</dbReference>
<dbReference type="SUPFAM" id="SSF51735">
    <property type="entry name" value="NAD(P)-binding Rossmann-fold domains"/>
    <property type="match status" value="1"/>
</dbReference>
<dbReference type="AlphaFoldDB" id="A5FYU2"/>
<dbReference type="STRING" id="349163.Acry_1568"/>
<reference evidence="1 2" key="1">
    <citation type="submission" date="2007-05" db="EMBL/GenBank/DDBJ databases">
        <title>Complete sequence of chromosome of Acidiphilium cryptum JF-5.</title>
        <authorList>
            <consortium name="US DOE Joint Genome Institute"/>
            <person name="Copeland A."/>
            <person name="Lucas S."/>
            <person name="Lapidus A."/>
            <person name="Barry K."/>
            <person name="Detter J.C."/>
            <person name="Glavina del Rio T."/>
            <person name="Hammon N."/>
            <person name="Israni S."/>
            <person name="Dalin E."/>
            <person name="Tice H."/>
            <person name="Pitluck S."/>
            <person name="Sims D."/>
            <person name="Brettin T."/>
            <person name="Bruce D."/>
            <person name="Han C."/>
            <person name="Schmutz J."/>
            <person name="Larimer F."/>
            <person name="Land M."/>
            <person name="Hauser L."/>
            <person name="Kyrpides N."/>
            <person name="Kim E."/>
            <person name="Magnuson T."/>
            <person name="Richardson P."/>
        </authorList>
    </citation>
    <scope>NUCLEOTIDE SEQUENCE [LARGE SCALE GENOMIC DNA]</scope>
    <source>
        <strain evidence="1 2">JF-5</strain>
    </source>
</reference>
<dbReference type="HOGENOM" id="CLU_010194_9_1_5"/>
<name>A5FYU2_ACICJ</name>
<dbReference type="eggNOG" id="COG1028">
    <property type="taxonomic scope" value="Bacteria"/>
</dbReference>
<dbReference type="EMBL" id="CP000697">
    <property type="protein sequence ID" value="ABQ30774.1"/>
    <property type="molecule type" value="Genomic_DNA"/>
</dbReference>
<dbReference type="InterPro" id="IPR052184">
    <property type="entry name" value="SDR_enzymes"/>
</dbReference>
<dbReference type="Gene3D" id="3.40.50.720">
    <property type="entry name" value="NAD(P)-binding Rossmann-like Domain"/>
    <property type="match status" value="1"/>
</dbReference>
<sequence>MASEPSCLIIGASRGLGLAMAEEYLGRGWRVTATVRGAGPTGLHALAARAGGRLAIERLDINDADQLAALRARLEGQVFDQLFVNAGIASDPAAPIGAVSTETFVELMVTNALSPMRAVEALGDLVAPEGGIGLMSSGLGSVANNTTGMFEAYRASKAALNTLMRSYAARHRDSARSLALVAPGWVRTDMGGPQATLSIGESIPRVVDQLIARRGRPGLAFFDYTGAELPW</sequence>
<evidence type="ECO:0000313" key="2">
    <source>
        <dbReference type="Proteomes" id="UP000000245"/>
    </source>
</evidence>
<dbReference type="InterPro" id="IPR002347">
    <property type="entry name" value="SDR_fam"/>
</dbReference>
<dbReference type="PANTHER" id="PTHR45458">
    <property type="entry name" value="SHORT-CHAIN DEHYDROGENASE/REDUCTASE SDR"/>
    <property type="match status" value="1"/>
</dbReference>
<organism evidence="1 2">
    <name type="scientific">Acidiphilium cryptum (strain JF-5)</name>
    <dbReference type="NCBI Taxonomy" id="349163"/>
    <lineage>
        <taxon>Bacteria</taxon>
        <taxon>Pseudomonadati</taxon>
        <taxon>Pseudomonadota</taxon>
        <taxon>Alphaproteobacteria</taxon>
        <taxon>Acetobacterales</taxon>
        <taxon>Acidocellaceae</taxon>
        <taxon>Acidiphilium</taxon>
    </lineage>
</organism>
<accession>A5FYU2</accession>
<proteinExistence type="predicted"/>
<dbReference type="Pfam" id="PF00106">
    <property type="entry name" value="adh_short"/>
    <property type="match status" value="1"/>
</dbReference>
<dbReference type="KEGG" id="acr:Acry_1568"/>
<evidence type="ECO:0000313" key="1">
    <source>
        <dbReference type="EMBL" id="ABQ30774.1"/>
    </source>
</evidence>